<keyword evidence="3" id="KW-0732">Signal</keyword>
<keyword evidence="1" id="KW-0677">Repeat</keyword>
<dbReference type="InterPro" id="IPR011043">
    <property type="entry name" value="Gal_Oxase/kelch_b-propeller"/>
</dbReference>
<evidence type="ECO:0008006" key="6">
    <source>
        <dbReference type="Google" id="ProtNLM"/>
    </source>
</evidence>
<keyword evidence="5" id="KW-1185">Reference proteome</keyword>
<dbReference type="Proteomes" id="UP000250266">
    <property type="component" value="Unassembled WGS sequence"/>
</dbReference>
<dbReference type="Pfam" id="PF24681">
    <property type="entry name" value="Kelch_KLHDC2_KLHL20_DRC7"/>
    <property type="match status" value="1"/>
</dbReference>
<evidence type="ECO:0000256" key="2">
    <source>
        <dbReference type="ARBA" id="ARBA00023004"/>
    </source>
</evidence>
<keyword evidence="2" id="KW-0408">Iron</keyword>
<dbReference type="GO" id="GO:0019760">
    <property type="term" value="P:glucosinolate metabolic process"/>
    <property type="evidence" value="ECO:0007669"/>
    <property type="project" value="UniProtKB-ARBA"/>
</dbReference>
<feature type="signal peptide" evidence="3">
    <location>
        <begin position="1"/>
        <end position="20"/>
    </location>
</feature>
<feature type="chain" id="PRO_5034659843" description="Cell wall anchored protein" evidence="3">
    <location>
        <begin position="21"/>
        <end position="404"/>
    </location>
</feature>
<name>A0A8E2EGZ8_9PEZI</name>
<gene>
    <name evidence="4" type="ORF">K432DRAFT_174012</name>
</gene>
<dbReference type="EMBL" id="KV744856">
    <property type="protein sequence ID" value="OCK83649.1"/>
    <property type="molecule type" value="Genomic_DNA"/>
</dbReference>
<dbReference type="OrthoDB" id="10251809at2759"/>
<dbReference type="PANTHER" id="PTHR47435">
    <property type="entry name" value="KELCH REPEAT PROTEIN (AFU_ORTHOLOGUE AFUA_5G12780)"/>
    <property type="match status" value="1"/>
</dbReference>
<evidence type="ECO:0000256" key="3">
    <source>
        <dbReference type="SAM" id="SignalP"/>
    </source>
</evidence>
<sequence length="404" mass="44182">MTFILFCLFVALNFPSQSLQQTKNPITDFCRRFGHQTAVIDRKLYIDGGLVNWNPISQNPLNYTNTWLLYNDLDSTGSAGGMPQIYSNLTKNNTVPSVSGGILWADDVNKVFYQYGGEYQTSPETFAFWAYDTLLNQWNLTSGVPPGIERVSWGAGATINDLGYGFYYGGWLNAQNTPGWGGLPMATSSLIKYDMNANAWTNNTGPDNTGRAEGVMVYLPASDGGLLVYFGGIEDPYKNGTIVGANMSNIHVFDVASSKWYAQNATGEIPDMRRKFCAGATWAADHSSYNIYLYGGQGINNITGFDDAYILSLPSFTWIKVYPSSGEGSSPHGLSSCNVIDNSQMLVIGGYFAENQNCDSPDVWGTHNMNLGEDGPENALWDKYYPNITKYLVPTPVISAVGGG</sequence>
<proteinExistence type="predicted"/>
<dbReference type="PANTHER" id="PTHR47435:SF4">
    <property type="entry name" value="KELCH REPEAT PROTEIN (AFU_ORTHOLOGUE AFUA_5G12780)"/>
    <property type="match status" value="1"/>
</dbReference>
<dbReference type="AlphaFoldDB" id="A0A8E2EGZ8"/>
<dbReference type="InterPro" id="IPR015915">
    <property type="entry name" value="Kelch-typ_b-propeller"/>
</dbReference>
<evidence type="ECO:0000313" key="5">
    <source>
        <dbReference type="Proteomes" id="UP000250266"/>
    </source>
</evidence>
<dbReference type="SUPFAM" id="SSF50965">
    <property type="entry name" value="Galactose oxidase, central domain"/>
    <property type="match status" value="1"/>
</dbReference>
<reference evidence="4 5" key="1">
    <citation type="journal article" date="2016" name="Nat. Commun.">
        <title>Ectomycorrhizal ecology is imprinted in the genome of the dominant symbiotic fungus Cenococcum geophilum.</title>
        <authorList>
            <consortium name="DOE Joint Genome Institute"/>
            <person name="Peter M."/>
            <person name="Kohler A."/>
            <person name="Ohm R.A."/>
            <person name="Kuo A."/>
            <person name="Krutzmann J."/>
            <person name="Morin E."/>
            <person name="Arend M."/>
            <person name="Barry K.W."/>
            <person name="Binder M."/>
            <person name="Choi C."/>
            <person name="Clum A."/>
            <person name="Copeland A."/>
            <person name="Grisel N."/>
            <person name="Haridas S."/>
            <person name="Kipfer T."/>
            <person name="LaButti K."/>
            <person name="Lindquist E."/>
            <person name="Lipzen A."/>
            <person name="Maire R."/>
            <person name="Meier B."/>
            <person name="Mihaltcheva S."/>
            <person name="Molinier V."/>
            <person name="Murat C."/>
            <person name="Poggeler S."/>
            <person name="Quandt C.A."/>
            <person name="Sperisen C."/>
            <person name="Tritt A."/>
            <person name="Tisserant E."/>
            <person name="Crous P.W."/>
            <person name="Henrissat B."/>
            <person name="Nehls U."/>
            <person name="Egli S."/>
            <person name="Spatafora J.W."/>
            <person name="Grigoriev I.V."/>
            <person name="Martin F.M."/>
        </authorList>
    </citation>
    <scope>NUCLEOTIDE SEQUENCE [LARGE SCALE GENOMIC DNA]</scope>
    <source>
        <strain evidence="4 5">CBS 459.81</strain>
    </source>
</reference>
<organism evidence="4 5">
    <name type="scientific">Lepidopterella palustris CBS 459.81</name>
    <dbReference type="NCBI Taxonomy" id="1314670"/>
    <lineage>
        <taxon>Eukaryota</taxon>
        <taxon>Fungi</taxon>
        <taxon>Dikarya</taxon>
        <taxon>Ascomycota</taxon>
        <taxon>Pezizomycotina</taxon>
        <taxon>Dothideomycetes</taxon>
        <taxon>Pleosporomycetidae</taxon>
        <taxon>Mytilinidiales</taxon>
        <taxon>Argynnaceae</taxon>
        <taxon>Lepidopterella</taxon>
    </lineage>
</organism>
<dbReference type="Gene3D" id="2.120.10.80">
    <property type="entry name" value="Kelch-type beta propeller"/>
    <property type="match status" value="1"/>
</dbReference>
<protein>
    <recommendedName>
        <fullName evidence="6">Cell wall anchored protein</fullName>
    </recommendedName>
</protein>
<evidence type="ECO:0000313" key="4">
    <source>
        <dbReference type="EMBL" id="OCK83649.1"/>
    </source>
</evidence>
<accession>A0A8E2EGZ8</accession>
<evidence type="ECO:0000256" key="1">
    <source>
        <dbReference type="ARBA" id="ARBA00022737"/>
    </source>
</evidence>